<dbReference type="Gene3D" id="3.30.420.10">
    <property type="entry name" value="Ribonuclease H-like superfamily/Ribonuclease H"/>
    <property type="match status" value="1"/>
</dbReference>
<dbReference type="SUPFAM" id="SSF53098">
    <property type="entry name" value="Ribonuclease H-like"/>
    <property type="match status" value="1"/>
</dbReference>
<protein>
    <recommendedName>
        <fullName evidence="1">RNase H type-1 domain-containing protein</fullName>
    </recommendedName>
</protein>
<dbReference type="Pfam" id="PF00075">
    <property type="entry name" value="RNase_H"/>
    <property type="match status" value="1"/>
</dbReference>
<dbReference type="InterPro" id="IPR012337">
    <property type="entry name" value="RNaseH-like_sf"/>
</dbReference>
<evidence type="ECO:0000259" key="1">
    <source>
        <dbReference type="PROSITE" id="PS50879"/>
    </source>
</evidence>
<dbReference type="CDD" id="cd09276">
    <property type="entry name" value="Rnase_HI_RT_non_LTR"/>
    <property type="match status" value="1"/>
</dbReference>
<keyword evidence="3" id="KW-1185">Reference proteome</keyword>
<accession>A0ABR1RJX2</accession>
<evidence type="ECO:0000313" key="2">
    <source>
        <dbReference type="EMBL" id="KAK8013587.1"/>
    </source>
</evidence>
<dbReference type="InterPro" id="IPR002156">
    <property type="entry name" value="RNaseH_domain"/>
</dbReference>
<dbReference type="InterPro" id="IPR036397">
    <property type="entry name" value="RNaseH_sf"/>
</dbReference>
<organism evidence="2 3">
    <name type="scientific">Apiospora marii</name>
    <dbReference type="NCBI Taxonomy" id="335849"/>
    <lineage>
        <taxon>Eukaryota</taxon>
        <taxon>Fungi</taxon>
        <taxon>Dikarya</taxon>
        <taxon>Ascomycota</taxon>
        <taxon>Pezizomycotina</taxon>
        <taxon>Sordariomycetes</taxon>
        <taxon>Xylariomycetidae</taxon>
        <taxon>Amphisphaeriales</taxon>
        <taxon>Apiosporaceae</taxon>
        <taxon>Apiospora</taxon>
    </lineage>
</organism>
<comment type="caution">
    <text evidence="2">The sequence shown here is derived from an EMBL/GenBank/DDBJ whole genome shotgun (WGS) entry which is preliminary data.</text>
</comment>
<gene>
    <name evidence="2" type="ORF">PG991_009180</name>
</gene>
<reference evidence="2 3" key="1">
    <citation type="submission" date="2023-01" db="EMBL/GenBank/DDBJ databases">
        <title>Analysis of 21 Apiospora genomes using comparative genomics revels a genus with tremendous synthesis potential of carbohydrate active enzymes and secondary metabolites.</title>
        <authorList>
            <person name="Sorensen T."/>
        </authorList>
    </citation>
    <scope>NUCLEOTIDE SEQUENCE [LARGE SCALE GENOMIC DNA]</scope>
    <source>
        <strain evidence="2 3">CBS 20057</strain>
    </source>
</reference>
<sequence length="321" mass="36126">MDKCGVVFDAEALGALRGLQKAVELAPNSTITICADNTAAIWSVQKDAPTTSQWVFIKINELMDRHNISIKWSPGHKEIQGNEMADELAKSGALHGPKDPDSRPTAAGLKSLAKSMIRDMANNWWAEARYSSGITNAEILYKPGKCPKVLEIPRAHLGWYMQTITAHGDYAWYHRRFAHEDAELHCTCSYSDYSRIARSVQHMVCCPGSKRTLQNWPKPPKPGPRPDGTQWADWSWPMRLHNLQVNSGWDNLTEAYWLWLLRNPPKFSEWCSTTEYFTKLCPPSKGKHLCCRVRWGTPAEATPDPLDEELEALEIVAPGAA</sequence>
<dbReference type="PROSITE" id="PS50879">
    <property type="entry name" value="RNASE_H_1"/>
    <property type="match status" value="1"/>
</dbReference>
<proteinExistence type="predicted"/>
<dbReference type="Proteomes" id="UP001396898">
    <property type="component" value="Unassembled WGS sequence"/>
</dbReference>
<name>A0ABR1RJX2_9PEZI</name>
<feature type="domain" description="RNase H type-1" evidence="1">
    <location>
        <begin position="1"/>
        <end position="94"/>
    </location>
</feature>
<evidence type="ECO:0000313" key="3">
    <source>
        <dbReference type="Proteomes" id="UP001396898"/>
    </source>
</evidence>
<dbReference type="EMBL" id="JAQQWI010000013">
    <property type="protein sequence ID" value="KAK8013587.1"/>
    <property type="molecule type" value="Genomic_DNA"/>
</dbReference>